<feature type="region of interest" description="Disordered" evidence="1">
    <location>
        <begin position="779"/>
        <end position="802"/>
    </location>
</feature>
<organism evidence="2 3">
    <name type="scientific">Diaporthe australafricana</name>
    <dbReference type="NCBI Taxonomy" id="127596"/>
    <lineage>
        <taxon>Eukaryota</taxon>
        <taxon>Fungi</taxon>
        <taxon>Dikarya</taxon>
        <taxon>Ascomycota</taxon>
        <taxon>Pezizomycotina</taxon>
        <taxon>Sordariomycetes</taxon>
        <taxon>Sordariomycetidae</taxon>
        <taxon>Diaporthales</taxon>
        <taxon>Diaporthaceae</taxon>
        <taxon>Diaporthe</taxon>
    </lineage>
</organism>
<evidence type="ECO:0000256" key="1">
    <source>
        <dbReference type="SAM" id="MobiDB-lite"/>
    </source>
</evidence>
<feature type="compositionally biased region" description="Low complexity" evidence="1">
    <location>
        <begin position="78"/>
        <end position="94"/>
    </location>
</feature>
<feature type="region of interest" description="Disordered" evidence="1">
    <location>
        <begin position="41"/>
        <end position="242"/>
    </location>
</feature>
<protein>
    <submittedName>
        <fullName evidence="2">Golgi membrane exchange factor (Ric1p-Rgp1p) subunit</fullName>
    </submittedName>
</protein>
<accession>A0ABR3W8E5</accession>
<dbReference type="EMBL" id="JAWRVE010000127">
    <property type="protein sequence ID" value="KAL1855795.1"/>
    <property type="molecule type" value="Genomic_DNA"/>
</dbReference>
<proteinExistence type="predicted"/>
<keyword evidence="3" id="KW-1185">Reference proteome</keyword>
<dbReference type="PANTHER" id="PTHR12507">
    <property type="entry name" value="REDUCED GROWTH PHENOTYPE 1 RGP1, YEAST -RELATED"/>
    <property type="match status" value="1"/>
</dbReference>
<dbReference type="Proteomes" id="UP001583177">
    <property type="component" value="Unassembled WGS sequence"/>
</dbReference>
<sequence length="877" mass="93933">MSPDSGNIRVFVRFDDDGTTLFSGEELKCTVVFKNVAQAAPTSAGSSSSNHHQLRPTPSQSRAAIHHASSRLAPPPSTSTSGPRRGHRPSSSMSLPASKTSRSRAGSIPWTLPSHPPDTQSSNGHGQGQGHSHRRSVSIVSIGSVNSADSHATSNAGSTVSRPSRGHGRSASLQIVSRGSVMPGPRSASHPQRPFNSPTSPLYNASYPPDRGSPFHRPSGASTVPNTPGIGSLGSPKTPSAALSEFRFPMGPSPLSDMTIVPAKFTPDTAWKGAATPLGEPANIPMRPRDPIPIINEQITTPVARVLSTSSITGTPRSSGEFYSMSNNSTETLASEYVLHQPLRTHGRPPHLRQKSTFAPQKAKRPEALMMGYAQIQGSFTLDGSLVSLAPFEQVKRKAVVGGQGGGVVGIESSSKRENGFMRGFGWGSFTNSLGELLGAGELSSIKEMRGIASSKSVPLLSTPQSILFVDLQLAPGESKAFEYSFRLPKGLPPTHKGKAMKTSYSLVIGTQRPGGTKEQQVKSVEIPFRVLGSVNNHGEILGHDLMSPYIMLRDQARIRTITIGDSLYIDRRPSLTEARDRTGKETDPGSTMNGFLSYVDELVNSSRHGSGAGLLSPTAVTGSRRPSLFEEVNSAKDAIDLAIIRSNLTAEGQQSVNRFEIARNGRKVGVVMLARPAYRLGEVVTMAVDFSGAEVPCYAVHAALETSERVDPGLAMRSEASIHRASRKVHVSTSEATLFSRRMVFNPAIPITATPEFVTSGISLEWKIRLEFVVPSQDVEPHPGEDQAQEDSDQEGEQGQERRLIATEKSKPQHQGPHPLLEEISRDDRGGLVLVAAENLACESFEVAVPLKVYGAVCKGLERLERDEALEEGLVV</sequence>
<comment type="caution">
    <text evidence="2">The sequence shown here is derived from an EMBL/GenBank/DDBJ whole genome shotgun (WGS) entry which is preliminary data.</text>
</comment>
<reference evidence="2 3" key="1">
    <citation type="journal article" date="2024" name="IMA Fungus">
        <title>IMA Genome - F19 : A genome assembly and annotation guide to empower mycologists, including annotated draft genome sequences of Ceratocystis pirilliformis, Diaporthe australafricana, Fusarium ophioides, Paecilomyces lecythidis, and Sporothrix stenoceras.</title>
        <authorList>
            <person name="Aylward J."/>
            <person name="Wilson A.M."/>
            <person name="Visagie C.M."/>
            <person name="Spraker J."/>
            <person name="Barnes I."/>
            <person name="Buitendag C."/>
            <person name="Ceriani C."/>
            <person name="Del Mar Angel L."/>
            <person name="du Plessis D."/>
            <person name="Fuchs T."/>
            <person name="Gasser K."/>
            <person name="Kramer D."/>
            <person name="Li W."/>
            <person name="Munsamy K."/>
            <person name="Piso A."/>
            <person name="Price J.L."/>
            <person name="Sonnekus B."/>
            <person name="Thomas C."/>
            <person name="van der Nest A."/>
            <person name="van Dijk A."/>
            <person name="van Heerden A."/>
            <person name="van Vuuren N."/>
            <person name="Yilmaz N."/>
            <person name="Duong T.A."/>
            <person name="van der Merwe N.A."/>
            <person name="Wingfield M.J."/>
            <person name="Wingfield B.D."/>
        </authorList>
    </citation>
    <scope>NUCLEOTIDE SEQUENCE [LARGE SCALE GENOMIC DNA]</scope>
    <source>
        <strain evidence="2 3">CMW 18300</strain>
    </source>
</reference>
<feature type="compositionally biased region" description="Polar residues" evidence="1">
    <location>
        <begin position="41"/>
        <end position="62"/>
    </location>
</feature>
<feature type="compositionally biased region" description="Acidic residues" evidence="1">
    <location>
        <begin position="788"/>
        <end position="799"/>
    </location>
</feature>
<name>A0ABR3W8E5_9PEZI</name>
<feature type="compositionally biased region" description="Polar residues" evidence="1">
    <location>
        <begin position="95"/>
        <end position="104"/>
    </location>
</feature>
<dbReference type="InterPro" id="IPR014848">
    <property type="entry name" value="Rgp1"/>
</dbReference>
<feature type="compositionally biased region" description="Polar residues" evidence="1">
    <location>
        <begin position="194"/>
        <end position="203"/>
    </location>
</feature>
<feature type="compositionally biased region" description="Polar residues" evidence="1">
    <location>
        <begin position="145"/>
        <end position="162"/>
    </location>
</feature>
<gene>
    <name evidence="2" type="primary">RGP1</name>
    <name evidence="2" type="ORF">Daus18300_010970</name>
</gene>
<evidence type="ECO:0000313" key="3">
    <source>
        <dbReference type="Proteomes" id="UP001583177"/>
    </source>
</evidence>
<dbReference type="Pfam" id="PF08737">
    <property type="entry name" value="Rgp1"/>
    <property type="match status" value="1"/>
</dbReference>
<evidence type="ECO:0000313" key="2">
    <source>
        <dbReference type="EMBL" id="KAL1855795.1"/>
    </source>
</evidence>